<name>A0A6H1TTQ4_9CYAN</name>
<organism evidence="1 2">
    <name type="scientific">Oxynema aestuarii AP17</name>
    <dbReference type="NCBI Taxonomy" id="2064643"/>
    <lineage>
        <taxon>Bacteria</taxon>
        <taxon>Bacillati</taxon>
        <taxon>Cyanobacteriota</taxon>
        <taxon>Cyanophyceae</taxon>
        <taxon>Oscillatoriophycideae</taxon>
        <taxon>Oscillatoriales</taxon>
        <taxon>Oscillatoriaceae</taxon>
        <taxon>Oxynema</taxon>
        <taxon>Oxynema aestuarii</taxon>
    </lineage>
</organism>
<evidence type="ECO:0000313" key="2">
    <source>
        <dbReference type="Proteomes" id="UP000500857"/>
    </source>
</evidence>
<sequence length="128" mass="15122">MTKIPIEGKRIHLLYKNAIEPLVVEEVQRQMQRLPVKLLNSLNRDEIMSQAIAYALNRLPSMYATSERGWHFQYQKAIEQFRPQIVTAVRQALAAIQRDPLTPVWRLTHPSEERGQWSDRQQRQYKQG</sequence>
<dbReference type="InterPro" id="IPR019657">
    <property type="entry name" value="ComFB"/>
</dbReference>
<gene>
    <name evidence="1" type="ORF">HCG48_04830</name>
</gene>
<dbReference type="RefSeq" id="WP_168568141.1">
    <property type="nucleotide sequence ID" value="NZ_CP051167.1"/>
</dbReference>
<reference evidence="1 2" key="1">
    <citation type="submission" date="2020-04" db="EMBL/GenBank/DDBJ databases">
        <authorList>
            <person name="Basu S."/>
            <person name="Maruthanayagam V."/>
            <person name="Chakraborty S."/>
            <person name="Pramanik A."/>
            <person name="Mukherjee J."/>
            <person name="Brink B."/>
        </authorList>
    </citation>
    <scope>NUCLEOTIDE SEQUENCE [LARGE SCALE GENOMIC DNA]</scope>
    <source>
        <strain evidence="1 2">AP17</strain>
    </source>
</reference>
<dbReference type="EMBL" id="CP051167">
    <property type="protein sequence ID" value="QIZ69984.1"/>
    <property type="molecule type" value="Genomic_DNA"/>
</dbReference>
<accession>A0A6H1TTQ4</accession>
<keyword evidence="2" id="KW-1185">Reference proteome</keyword>
<dbReference type="Pfam" id="PF10719">
    <property type="entry name" value="ComFB"/>
    <property type="match status" value="1"/>
</dbReference>
<dbReference type="Proteomes" id="UP000500857">
    <property type="component" value="Chromosome"/>
</dbReference>
<protein>
    <submittedName>
        <fullName evidence="1">Late competence development ComFB family protein</fullName>
    </submittedName>
</protein>
<proteinExistence type="predicted"/>
<evidence type="ECO:0000313" key="1">
    <source>
        <dbReference type="EMBL" id="QIZ69984.1"/>
    </source>
</evidence>
<dbReference type="KEGG" id="oxy:HCG48_04830"/>
<dbReference type="AlphaFoldDB" id="A0A6H1TTQ4"/>